<name>A0A4Y2GFC6_ARAVE</name>
<dbReference type="EMBL" id="BGPR01177704">
    <property type="protein sequence ID" value="GBM52303.1"/>
    <property type="molecule type" value="Genomic_DNA"/>
</dbReference>
<gene>
    <name evidence="1" type="ORF">AVEN_81193_1</name>
</gene>
<keyword evidence="2" id="KW-1185">Reference proteome</keyword>
<organism evidence="1 2">
    <name type="scientific">Araneus ventricosus</name>
    <name type="common">Orbweaver spider</name>
    <name type="synonym">Epeira ventricosa</name>
    <dbReference type="NCBI Taxonomy" id="182803"/>
    <lineage>
        <taxon>Eukaryota</taxon>
        <taxon>Metazoa</taxon>
        <taxon>Ecdysozoa</taxon>
        <taxon>Arthropoda</taxon>
        <taxon>Chelicerata</taxon>
        <taxon>Arachnida</taxon>
        <taxon>Araneae</taxon>
        <taxon>Araneomorphae</taxon>
        <taxon>Entelegynae</taxon>
        <taxon>Araneoidea</taxon>
        <taxon>Araneidae</taxon>
        <taxon>Araneus</taxon>
    </lineage>
</organism>
<protein>
    <submittedName>
        <fullName evidence="1">Uncharacterized protein</fullName>
    </submittedName>
</protein>
<dbReference type="Proteomes" id="UP000499080">
    <property type="component" value="Unassembled WGS sequence"/>
</dbReference>
<evidence type="ECO:0000313" key="2">
    <source>
        <dbReference type="Proteomes" id="UP000499080"/>
    </source>
</evidence>
<accession>A0A4Y2GFC6</accession>
<evidence type="ECO:0000313" key="1">
    <source>
        <dbReference type="EMBL" id="GBM52303.1"/>
    </source>
</evidence>
<feature type="non-terminal residue" evidence="1">
    <location>
        <position position="90"/>
    </location>
</feature>
<sequence length="90" mass="10492">MPAHTSALKPRRPYKNSVGKCWNTRRTVRICHTVTSTSLGHLRALQGTRFHSDDEMKEVVQDFPKNQPRSFNSNDIDLLPKRWDLCYKAH</sequence>
<dbReference type="AlphaFoldDB" id="A0A4Y2GFC6"/>
<reference evidence="1 2" key="1">
    <citation type="journal article" date="2019" name="Sci. Rep.">
        <title>Orb-weaving spider Araneus ventricosus genome elucidates the spidroin gene catalogue.</title>
        <authorList>
            <person name="Kono N."/>
            <person name="Nakamura H."/>
            <person name="Ohtoshi R."/>
            <person name="Moran D.A.P."/>
            <person name="Shinohara A."/>
            <person name="Yoshida Y."/>
            <person name="Fujiwara M."/>
            <person name="Mori M."/>
            <person name="Tomita M."/>
            <person name="Arakawa K."/>
        </authorList>
    </citation>
    <scope>NUCLEOTIDE SEQUENCE [LARGE SCALE GENOMIC DNA]</scope>
</reference>
<comment type="caution">
    <text evidence="1">The sequence shown here is derived from an EMBL/GenBank/DDBJ whole genome shotgun (WGS) entry which is preliminary data.</text>
</comment>
<proteinExistence type="predicted"/>